<keyword evidence="1 2" id="KW-0694">RNA-binding</keyword>
<dbReference type="Proteomes" id="UP000290189">
    <property type="component" value="Unassembled WGS sequence"/>
</dbReference>
<dbReference type="EMBL" id="OVEO01000010">
    <property type="protein sequence ID" value="SPQ98856.1"/>
    <property type="molecule type" value="Genomic_DNA"/>
</dbReference>
<reference evidence="4 5" key="1">
    <citation type="submission" date="2018-03" db="EMBL/GenBank/DDBJ databases">
        <authorList>
            <person name="Fogelqvist J."/>
        </authorList>
    </citation>
    <scope>NUCLEOTIDE SEQUENCE [LARGE SCALE GENOMIC DNA]</scope>
</reference>
<sequence length="230" mass="25665">MGAASQLGDHLDNDRLPVVDYTRYHLIFSEKDRSSWENGRTKEGPASDSVPVTPLDIVPSDPWHQRRYMNAFYNAGQVGTFPKAASDSSGFVQVKALNTWVCPAVRQNLLDKPEGAVFRPAATVTRLLVPPIPDLLEVFIGNLDSSVDAVDLWRCFHLYGNCQQARIIADHSTGQSRGFGFVAFSCESSVHMAVNELHGCLFFGRILRVEEAFDKNRRRALTSSYFNTIL</sequence>
<gene>
    <name evidence="4" type="ORF">PLBR_LOCUS6071</name>
</gene>
<name>A0A3P3YF93_PLABS</name>
<dbReference type="InterPro" id="IPR012677">
    <property type="entry name" value="Nucleotide-bd_a/b_plait_sf"/>
</dbReference>
<dbReference type="PANTHER" id="PTHR48025:SF1">
    <property type="entry name" value="RRM DOMAIN-CONTAINING PROTEIN"/>
    <property type="match status" value="1"/>
</dbReference>
<geneLocation type="mitochondrion" evidence="4"/>
<protein>
    <recommendedName>
        <fullName evidence="3">RRM domain-containing protein</fullName>
    </recommendedName>
</protein>
<evidence type="ECO:0000313" key="5">
    <source>
        <dbReference type="Proteomes" id="UP000290189"/>
    </source>
</evidence>
<evidence type="ECO:0000256" key="2">
    <source>
        <dbReference type="PROSITE-ProRule" id="PRU00176"/>
    </source>
</evidence>
<dbReference type="Gene3D" id="3.30.70.330">
    <property type="match status" value="1"/>
</dbReference>
<dbReference type="InterPro" id="IPR000504">
    <property type="entry name" value="RRM_dom"/>
</dbReference>
<dbReference type="AlphaFoldDB" id="A0A3P3YF93"/>
<dbReference type="InterPro" id="IPR035979">
    <property type="entry name" value="RBD_domain_sf"/>
</dbReference>
<evidence type="ECO:0000259" key="3">
    <source>
        <dbReference type="PROSITE" id="PS50102"/>
    </source>
</evidence>
<accession>A0A3P3YF93</accession>
<proteinExistence type="predicted"/>
<evidence type="ECO:0000256" key="1">
    <source>
        <dbReference type="ARBA" id="ARBA00022884"/>
    </source>
</evidence>
<dbReference type="Pfam" id="PF00076">
    <property type="entry name" value="RRM_1"/>
    <property type="match status" value="1"/>
</dbReference>
<dbReference type="PANTHER" id="PTHR48025">
    <property type="entry name" value="OS02G0815200 PROTEIN"/>
    <property type="match status" value="1"/>
</dbReference>
<dbReference type="PROSITE" id="PS50102">
    <property type="entry name" value="RRM"/>
    <property type="match status" value="1"/>
</dbReference>
<feature type="domain" description="RRM" evidence="3">
    <location>
        <begin position="136"/>
        <end position="214"/>
    </location>
</feature>
<dbReference type="SMART" id="SM00360">
    <property type="entry name" value="RRM"/>
    <property type="match status" value="1"/>
</dbReference>
<keyword evidence="4" id="KW-0496">Mitochondrion</keyword>
<dbReference type="InterPro" id="IPR050502">
    <property type="entry name" value="Euk_RNA-bind_prot"/>
</dbReference>
<evidence type="ECO:0000313" key="4">
    <source>
        <dbReference type="EMBL" id="SPQ98856.1"/>
    </source>
</evidence>
<dbReference type="CDD" id="cd00590">
    <property type="entry name" value="RRM_SF"/>
    <property type="match status" value="1"/>
</dbReference>
<organism evidence="4 5">
    <name type="scientific">Plasmodiophora brassicae</name>
    <name type="common">Clubroot disease agent</name>
    <dbReference type="NCBI Taxonomy" id="37360"/>
    <lineage>
        <taxon>Eukaryota</taxon>
        <taxon>Sar</taxon>
        <taxon>Rhizaria</taxon>
        <taxon>Endomyxa</taxon>
        <taxon>Phytomyxea</taxon>
        <taxon>Plasmodiophorida</taxon>
        <taxon>Plasmodiophoridae</taxon>
        <taxon>Plasmodiophora</taxon>
    </lineage>
</organism>
<dbReference type="GO" id="GO:0003729">
    <property type="term" value="F:mRNA binding"/>
    <property type="evidence" value="ECO:0007669"/>
    <property type="project" value="TreeGrafter"/>
</dbReference>
<dbReference type="SUPFAM" id="SSF54928">
    <property type="entry name" value="RNA-binding domain, RBD"/>
    <property type="match status" value="1"/>
</dbReference>